<protein>
    <submittedName>
        <fullName evidence="1">Uncharacterized protein</fullName>
    </submittedName>
</protein>
<proteinExistence type="predicted"/>
<reference evidence="1 2" key="1">
    <citation type="journal article" date="2012" name="Eukaryot. Cell">
        <title>Draft genome sequence of CBS 2479, the standard type strain of Trichosporon asahii.</title>
        <authorList>
            <person name="Yang R.Y."/>
            <person name="Li H.T."/>
            <person name="Zhu H."/>
            <person name="Zhou G.P."/>
            <person name="Wang M."/>
            <person name="Wang L."/>
        </authorList>
    </citation>
    <scope>NUCLEOTIDE SEQUENCE [LARGE SCALE GENOMIC DNA]</scope>
    <source>
        <strain evidence="2">ATCC 90039 / CBS 2479 / JCM 2466 / KCTC 7840 / NCYC 2677 / UAMH 7654</strain>
    </source>
</reference>
<dbReference type="KEGG" id="tasa:A1Q1_02112"/>
<evidence type="ECO:0000313" key="2">
    <source>
        <dbReference type="Proteomes" id="UP000002748"/>
    </source>
</evidence>
<accession>J5QSC7</accession>
<dbReference type="AlphaFoldDB" id="J5QSC7"/>
<dbReference type="HOGENOM" id="CLU_2160195_0_0_1"/>
<dbReference type="RefSeq" id="XP_014180532.1">
    <property type="nucleotide sequence ID" value="XM_014325057.1"/>
</dbReference>
<dbReference type="VEuPathDB" id="FungiDB:A1Q1_02112"/>
<organism evidence="1 2">
    <name type="scientific">Trichosporon asahii var. asahii (strain ATCC 90039 / CBS 2479 / JCM 2466 / KCTC 7840 / NBRC 103889/ NCYC 2677 / UAMH 7654)</name>
    <name type="common">Yeast</name>
    <dbReference type="NCBI Taxonomy" id="1186058"/>
    <lineage>
        <taxon>Eukaryota</taxon>
        <taxon>Fungi</taxon>
        <taxon>Dikarya</taxon>
        <taxon>Basidiomycota</taxon>
        <taxon>Agaricomycotina</taxon>
        <taxon>Tremellomycetes</taxon>
        <taxon>Trichosporonales</taxon>
        <taxon>Trichosporonaceae</taxon>
        <taxon>Trichosporon</taxon>
    </lineage>
</organism>
<gene>
    <name evidence="1" type="ORF">A1Q1_02112</name>
</gene>
<name>J5QSC7_TRIAS</name>
<evidence type="ECO:0000313" key="1">
    <source>
        <dbReference type="EMBL" id="EJT48853.1"/>
    </source>
</evidence>
<dbReference type="GeneID" id="25985626"/>
<comment type="caution">
    <text evidence="1">The sequence shown here is derived from an EMBL/GenBank/DDBJ whole genome shotgun (WGS) entry which is preliminary data.</text>
</comment>
<sequence length="111" mass="11916">MLSDVRIGVDDTPSVVDLCLLVAELTTRYTVENLPLPRTPSGALSKGNVHGGGSHSVRNAVPVIFDEVLEPHLHSPQGREESVCARGGQRVSSLVLVRRVKLSGKLRVVGR</sequence>
<dbReference type="EMBL" id="ALBS01000189">
    <property type="protein sequence ID" value="EJT48853.1"/>
    <property type="molecule type" value="Genomic_DNA"/>
</dbReference>
<dbReference type="Proteomes" id="UP000002748">
    <property type="component" value="Unassembled WGS sequence"/>
</dbReference>